<dbReference type="EMBL" id="LT985188">
    <property type="protein sequence ID" value="SPD88008.1"/>
    <property type="molecule type" value="Genomic_DNA"/>
</dbReference>
<keyword evidence="2" id="KW-1185">Reference proteome</keyword>
<reference evidence="1 2" key="1">
    <citation type="submission" date="2018-02" db="EMBL/GenBank/DDBJ databases">
        <authorList>
            <person name="Cohen D.B."/>
            <person name="Kent A.D."/>
        </authorList>
    </citation>
    <scope>NUCLEOTIDE SEQUENCE [LARGE SCALE GENOMIC DNA]</scope>
    <source>
        <strain evidence="1">1</strain>
    </source>
</reference>
<accession>A0A2N9JKD5</accession>
<evidence type="ECO:0000313" key="1">
    <source>
        <dbReference type="EMBL" id="SPD88008.1"/>
    </source>
</evidence>
<protein>
    <submittedName>
        <fullName evidence="1">Uncharacterized protein</fullName>
    </submittedName>
</protein>
<evidence type="ECO:0000313" key="2">
    <source>
        <dbReference type="Proteomes" id="UP000238164"/>
    </source>
</evidence>
<sequence>MAAVLKRHRAALGLVHGYLDLSVEDAYRRLDGLRSDDLGPHGLTVGGVVRDGMRERTACEVFQQCSLSVVRKSGNGVWLTDGRYVSIRIRRRPKDVRTGLPLRANSDQESLPELGFSMLGQITLVIFWSSSLQSKVLDRAVLAAVTHVEDRNRLTIVAESELPLATAASLGLVPGPDGGAAAVDEDDDLDEFWPMVEQGGGDDDPA</sequence>
<dbReference type="KEGG" id="mgg:MPLG2_2978"/>
<name>A0A2N9JKD5_9ACTN</name>
<proteinExistence type="predicted"/>
<organism evidence="1 2">
    <name type="scientific">Micropruina glycogenica</name>
    <dbReference type="NCBI Taxonomy" id="75385"/>
    <lineage>
        <taxon>Bacteria</taxon>
        <taxon>Bacillati</taxon>
        <taxon>Actinomycetota</taxon>
        <taxon>Actinomycetes</taxon>
        <taxon>Propionibacteriales</taxon>
        <taxon>Nocardioidaceae</taxon>
        <taxon>Micropruina</taxon>
    </lineage>
</organism>
<dbReference type="AlphaFoldDB" id="A0A2N9JKD5"/>
<gene>
    <name evidence="1" type="ORF">MPLG2_2978</name>
</gene>
<dbReference type="Proteomes" id="UP000238164">
    <property type="component" value="Chromosome 1"/>
</dbReference>